<feature type="domain" description="SseB protein N-terminal" evidence="2">
    <location>
        <begin position="17"/>
        <end position="120"/>
    </location>
</feature>
<evidence type="ECO:0000259" key="2">
    <source>
        <dbReference type="Pfam" id="PF07179"/>
    </source>
</evidence>
<keyword evidence="4" id="KW-1185">Reference proteome</keyword>
<comment type="caution">
    <text evidence="3">The sequence shown here is derived from an EMBL/GenBank/DDBJ whole genome shotgun (WGS) entry which is preliminary data.</text>
</comment>
<dbReference type="InterPro" id="IPR009839">
    <property type="entry name" value="SseB_N"/>
</dbReference>
<proteinExistence type="predicted"/>
<evidence type="ECO:0000313" key="3">
    <source>
        <dbReference type="EMBL" id="MCH6164870.1"/>
    </source>
</evidence>
<dbReference type="EMBL" id="JAKXMK010000003">
    <property type="protein sequence ID" value="MCH6164870.1"/>
    <property type="molecule type" value="Genomic_DNA"/>
</dbReference>
<name>A0ABS9T8L1_9PSEU</name>
<organism evidence="3 4">
    <name type="scientific">Pseudonocardia alaniniphila</name>
    <dbReference type="NCBI Taxonomy" id="75291"/>
    <lineage>
        <taxon>Bacteria</taxon>
        <taxon>Bacillati</taxon>
        <taxon>Actinomycetota</taxon>
        <taxon>Actinomycetes</taxon>
        <taxon>Pseudonocardiales</taxon>
        <taxon>Pseudonocardiaceae</taxon>
        <taxon>Pseudonocardia</taxon>
    </lineage>
</organism>
<evidence type="ECO:0000313" key="4">
    <source>
        <dbReference type="Proteomes" id="UP001299970"/>
    </source>
</evidence>
<sequence>MTSTPDDAATNDTAAGRAADTTEILRGLATTIGLLPQAPSPDGEEPPEGAISLPVIEHDGRRYVPVFTSVEALQSAGAEVGTAIRIPIAQLAANWPSDDIWLAVNPTSEDGIGLPPDLVRTLPAFTGTPGGNGQAPPD</sequence>
<dbReference type="Pfam" id="PF07179">
    <property type="entry name" value="SseB"/>
    <property type="match status" value="1"/>
</dbReference>
<evidence type="ECO:0000256" key="1">
    <source>
        <dbReference type="SAM" id="MobiDB-lite"/>
    </source>
</evidence>
<dbReference type="RefSeq" id="WP_241034891.1">
    <property type="nucleotide sequence ID" value="NZ_BAAAJF010000009.1"/>
</dbReference>
<reference evidence="3 4" key="1">
    <citation type="submission" date="2022-03" db="EMBL/GenBank/DDBJ databases">
        <title>Pseudonocardia alaer sp. nov., a novel actinomycete isolated from reed forest soil.</title>
        <authorList>
            <person name="Wang L."/>
        </authorList>
    </citation>
    <scope>NUCLEOTIDE SEQUENCE [LARGE SCALE GENOMIC DNA]</scope>
    <source>
        <strain evidence="3 4">Y-16303</strain>
    </source>
</reference>
<dbReference type="Proteomes" id="UP001299970">
    <property type="component" value="Unassembled WGS sequence"/>
</dbReference>
<protein>
    <submittedName>
        <fullName evidence="3">SseB family protein</fullName>
    </submittedName>
</protein>
<accession>A0ABS9T8L1</accession>
<gene>
    <name evidence="3" type="ORF">MMF94_04160</name>
</gene>
<feature type="region of interest" description="Disordered" evidence="1">
    <location>
        <begin position="1"/>
        <end position="20"/>
    </location>
</feature>